<keyword evidence="2" id="KW-1185">Reference proteome</keyword>
<reference evidence="1" key="1">
    <citation type="submission" date="2021-10" db="EMBL/GenBank/DDBJ databases">
        <title>Tropical sea cucumber genome reveals ecological adaptation and Cuvierian tubules defense mechanism.</title>
        <authorList>
            <person name="Chen T."/>
        </authorList>
    </citation>
    <scope>NUCLEOTIDE SEQUENCE</scope>
    <source>
        <strain evidence="1">Nanhai2018</strain>
        <tissue evidence="1">Muscle</tissue>
    </source>
</reference>
<proteinExistence type="predicted"/>
<dbReference type="Proteomes" id="UP001152320">
    <property type="component" value="Chromosome 16"/>
</dbReference>
<protein>
    <recommendedName>
        <fullName evidence="3">RNA-directed DNA polymerase</fullName>
    </recommendedName>
</protein>
<evidence type="ECO:0000313" key="2">
    <source>
        <dbReference type="Proteomes" id="UP001152320"/>
    </source>
</evidence>
<organism evidence="1 2">
    <name type="scientific">Holothuria leucospilota</name>
    <name type="common">Black long sea cucumber</name>
    <name type="synonym">Mertensiothuria leucospilota</name>
    <dbReference type="NCBI Taxonomy" id="206669"/>
    <lineage>
        <taxon>Eukaryota</taxon>
        <taxon>Metazoa</taxon>
        <taxon>Echinodermata</taxon>
        <taxon>Eleutherozoa</taxon>
        <taxon>Echinozoa</taxon>
        <taxon>Holothuroidea</taxon>
        <taxon>Aspidochirotacea</taxon>
        <taxon>Aspidochirotida</taxon>
        <taxon>Holothuriidae</taxon>
        <taxon>Holothuria</taxon>
    </lineage>
</organism>
<dbReference type="EMBL" id="JAIZAY010000016">
    <property type="protein sequence ID" value="KAJ8026573.1"/>
    <property type="molecule type" value="Genomic_DNA"/>
</dbReference>
<evidence type="ECO:0000313" key="1">
    <source>
        <dbReference type="EMBL" id="KAJ8026573.1"/>
    </source>
</evidence>
<dbReference type="AlphaFoldDB" id="A0A9Q0YQ47"/>
<comment type="caution">
    <text evidence="1">The sequence shown here is derived from an EMBL/GenBank/DDBJ whole genome shotgun (WGS) entry which is preliminary data.</text>
</comment>
<accession>A0A9Q0YQ47</accession>
<sequence length="189" mass="21510">MVFNTPPGYKHGFNIVINNVNLQNASSVKFLGVFVDSKLTWNDHISHLCSQVEKGVGIIGRLKHILPKNVIRSIYLTLVYPHLSYCSLSWSGTSKTSLNKLTVLQKRAIRQISSLAPRDHTSTLFKYLNLLKLQEIIKVNIATFTYRYVNNFLPPGFSHFFQSKLFSSKLQYASETSSSPSREPEKIIF</sequence>
<dbReference type="PANTHER" id="PTHR33332">
    <property type="entry name" value="REVERSE TRANSCRIPTASE DOMAIN-CONTAINING PROTEIN"/>
    <property type="match status" value="1"/>
</dbReference>
<gene>
    <name evidence="1" type="ORF">HOLleu_31449</name>
</gene>
<name>A0A9Q0YQ47_HOLLE</name>
<evidence type="ECO:0008006" key="3">
    <source>
        <dbReference type="Google" id="ProtNLM"/>
    </source>
</evidence>
<dbReference type="OrthoDB" id="414730at2759"/>